<gene>
    <name evidence="2" type="ORF">WI38_27380</name>
    <name evidence="3" type="ORF">WJ33_35615</name>
    <name evidence="4" type="ORF">WL73_34435</name>
</gene>
<dbReference type="InterPro" id="IPR008407">
    <property type="entry name" value="Brnchd-chn_aa_trnsp_AzlD"/>
</dbReference>
<proteinExistence type="predicted"/>
<keyword evidence="1" id="KW-0472">Membrane</keyword>
<sequence length="113" mass="11985">MSYALLILGMAAITYAIRATLFLFGERLTFPPLARTALGFVPVTVLTAIIVPMTVSPHGGTAELTWRNPQLVGALAAVLVSAATRRPLVTIAAGLAVFFFWQGVVLPHGWLPG</sequence>
<feature type="transmembrane region" description="Helical" evidence="1">
    <location>
        <begin position="37"/>
        <end position="55"/>
    </location>
</feature>
<dbReference type="RefSeq" id="WP_059614760.1">
    <property type="nucleotide sequence ID" value="NZ_CABVPQ010000050.1"/>
</dbReference>
<evidence type="ECO:0000313" key="6">
    <source>
        <dbReference type="Proteomes" id="UP000064029"/>
    </source>
</evidence>
<accession>A0A102KAU9</accession>
<dbReference type="Proteomes" id="UP000062998">
    <property type="component" value="Unassembled WGS sequence"/>
</dbReference>
<evidence type="ECO:0000313" key="5">
    <source>
        <dbReference type="Proteomes" id="UP000062998"/>
    </source>
</evidence>
<organism evidence="3 6">
    <name type="scientific">Burkholderia ubonensis</name>
    <dbReference type="NCBI Taxonomy" id="101571"/>
    <lineage>
        <taxon>Bacteria</taxon>
        <taxon>Pseudomonadati</taxon>
        <taxon>Pseudomonadota</taxon>
        <taxon>Betaproteobacteria</taxon>
        <taxon>Burkholderiales</taxon>
        <taxon>Burkholderiaceae</taxon>
        <taxon>Burkholderia</taxon>
        <taxon>Burkholderia cepacia complex</taxon>
    </lineage>
</organism>
<evidence type="ECO:0000256" key="1">
    <source>
        <dbReference type="SAM" id="Phobius"/>
    </source>
</evidence>
<evidence type="ECO:0000313" key="7">
    <source>
        <dbReference type="Proteomes" id="UP000065521"/>
    </source>
</evidence>
<feature type="transmembrane region" description="Helical" evidence="1">
    <location>
        <begin position="91"/>
        <end position="111"/>
    </location>
</feature>
<dbReference type="Proteomes" id="UP000064029">
    <property type="component" value="Unassembled WGS sequence"/>
</dbReference>
<protein>
    <submittedName>
        <fullName evidence="3">Branched-chain amino acid transporter</fullName>
    </submittedName>
</protein>
<feature type="transmembrane region" description="Helical" evidence="1">
    <location>
        <begin position="67"/>
        <end position="84"/>
    </location>
</feature>
<comment type="caution">
    <text evidence="3">The sequence shown here is derived from an EMBL/GenBank/DDBJ whole genome shotgun (WGS) entry which is preliminary data.</text>
</comment>
<dbReference type="EMBL" id="LOXM01000246">
    <property type="protein sequence ID" value="KVG57220.1"/>
    <property type="molecule type" value="Genomic_DNA"/>
</dbReference>
<dbReference type="OrthoDB" id="8942869at2"/>
<dbReference type="EMBL" id="LOTN01000059">
    <property type="protein sequence ID" value="KUZ83987.1"/>
    <property type="molecule type" value="Genomic_DNA"/>
</dbReference>
<reference evidence="5 6" key="1">
    <citation type="submission" date="2015-11" db="EMBL/GenBank/DDBJ databases">
        <title>Expanding the genomic diversity of Burkholderia species for the development of highly accurate diagnostics.</title>
        <authorList>
            <person name="Sahl J."/>
            <person name="Keim P."/>
            <person name="Wagner D."/>
        </authorList>
    </citation>
    <scope>NUCLEOTIDE SEQUENCE [LARGE SCALE GENOMIC DNA]</scope>
    <source>
        <strain evidence="3 6">MSMB2036</strain>
        <strain evidence="4 5">MSMB2167WGS</strain>
        <strain evidence="2 7">RF32-BP4</strain>
    </source>
</reference>
<evidence type="ECO:0000313" key="4">
    <source>
        <dbReference type="EMBL" id="KWE11222.1"/>
    </source>
</evidence>
<name>A0A102KAU9_9BURK</name>
<dbReference type="Pfam" id="PF05437">
    <property type="entry name" value="AzlD"/>
    <property type="match status" value="1"/>
</dbReference>
<evidence type="ECO:0000313" key="3">
    <source>
        <dbReference type="EMBL" id="KVG57220.1"/>
    </source>
</evidence>
<evidence type="ECO:0000313" key="2">
    <source>
        <dbReference type="EMBL" id="KUZ83987.1"/>
    </source>
</evidence>
<dbReference type="Proteomes" id="UP000065521">
    <property type="component" value="Unassembled WGS sequence"/>
</dbReference>
<feature type="transmembrane region" description="Helical" evidence="1">
    <location>
        <begin position="6"/>
        <end position="25"/>
    </location>
</feature>
<keyword evidence="1" id="KW-0812">Transmembrane</keyword>
<dbReference type="EMBL" id="LPIX01000015">
    <property type="protein sequence ID" value="KWE11222.1"/>
    <property type="molecule type" value="Genomic_DNA"/>
</dbReference>
<dbReference type="AlphaFoldDB" id="A0A102KAU9"/>
<keyword evidence="1" id="KW-1133">Transmembrane helix</keyword>